<name>A0A9J8CFK6_CYPCA</name>
<dbReference type="PANTHER" id="PTHR47666:SF2">
    <property type="entry name" value="TBC1 DOMAIN FAMILY MEMBER 8 ISOFORM X1"/>
    <property type="match status" value="1"/>
</dbReference>
<dbReference type="Gene3D" id="2.30.29.30">
    <property type="entry name" value="Pleckstrin-homology domain (PH domain)/Phosphotyrosine-binding domain (PTB)"/>
    <property type="match status" value="2"/>
</dbReference>
<reference evidence="5" key="2">
    <citation type="submission" date="2025-09" db="UniProtKB">
        <authorList>
            <consortium name="Ensembl"/>
        </authorList>
    </citation>
    <scope>IDENTIFICATION</scope>
</reference>
<dbReference type="OMA" id="GSEVYWA"/>
<dbReference type="InterPro" id="IPR000195">
    <property type="entry name" value="Rab-GAP-TBC_dom"/>
</dbReference>
<dbReference type="Proteomes" id="UP001108240">
    <property type="component" value="Unplaced"/>
</dbReference>
<protein>
    <submittedName>
        <fullName evidence="5">TBC1 domain family member 8</fullName>
    </submittedName>
</protein>
<dbReference type="SMART" id="SM00164">
    <property type="entry name" value="TBC"/>
    <property type="match status" value="1"/>
</dbReference>
<dbReference type="SUPFAM" id="SSF47473">
    <property type="entry name" value="EF-hand"/>
    <property type="match status" value="1"/>
</dbReference>
<accession>A0A9J8CFK6</accession>
<dbReference type="GO" id="GO:0005509">
    <property type="term" value="F:calcium ion binding"/>
    <property type="evidence" value="ECO:0007669"/>
    <property type="project" value="InterPro"/>
</dbReference>
<dbReference type="CDD" id="cd13349">
    <property type="entry name" value="PH-GRAM1_TBC1D8"/>
    <property type="match status" value="1"/>
</dbReference>
<proteinExistence type="predicted"/>
<keyword evidence="2" id="KW-0677">Repeat</keyword>
<evidence type="ECO:0000256" key="2">
    <source>
        <dbReference type="ARBA" id="ARBA00022737"/>
    </source>
</evidence>
<dbReference type="PANTHER" id="PTHR47666">
    <property type="entry name" value="PROTEIN VASCULAR ASSOCIATED DEATH 1, CHLOROPLASTIC"/>
    <property type="match status" value="1"/>
</dbReference>
<dbReference type="Pfam" id="PF00566">
    <property type="entry name" value="RabGAP-TBC"/>
    <property type="match status" value="2"/>
</dbReference>
<dbReference type="FunFam" id="1.10.8.270:FF:000002">
    <property type="entry name" value="TBC1 domain family member 9B"/>
    <property type="match status" value="1"/>
</dbReference>
<dbReference type="InterPro" id="IPR011993">
    <property type="entry name" value="PH-like_dom_sf"/>
</dbReference>
<dbReference type="Pfam" id="PF02893">
    <property type="entry name" value="GRAM"/>
    <property type="match status" value="2"/>
</dbReference>
<dbReference type="SUPFAM" id="SSF47923">
    <property type="entry name" value="Ypt/Rab-GAP domain of gyp1p"/>
    <property type="match status" value="2"/>
</dbReference>
<dbReference type="InterPro" id="IPR002048">
    <property type="entry name" value="EF_hand_dom"/>
</dbReference>
<dbReference type="Gene3D" id="1.10.472.80">
    <property type="entry name" value="Ypt/Rab-GAP domain of gyp1p, domain 3"/>
    <property type="match status" value="1"/>
</dbReference>
<dbReference type="FunFam" id="2.30.29.30:FF:000013">
    <property type="entry name" value="Putative TBC1 domain family member 8B"/>
    <property type="match status" value="1"/>
</dbReference>
<evidence type="ECO:0000256" key="1">
    <source>
        <dbReference type="ARBA" id="ARBA00022468"/>
    </source>
</evidence>
<organism evidence="5 6">
    <name type="scientific">Cyprinus carpio carpio</name>
    <dbReference type="NCBI Taxonomy" id="630221"/>
    <lineage>
        <taxon>Eukaryota</taxon>
        <taxon>Metazoa</taxon>
        <taxon>Chordata</taxon>
        <taxon>Craniata</taxon>
        <taxon>Vertebrata</taxon>
        <taxon>Euteleostomi</taxon>
        <taxon>Actinopterygii</taxon>
        <taxon>Neopterygii</taxon>
        <taxon>Teleostei</taxon>
        <taxon>Ostariophysi</taxon>
        <taxon>Cypriniformes</taxon>
        <taxon>Cyprinidae</taxon>
        <taxon>Cyprininae</taxon>
        <taxon>Cyprinus</taxon>
    </lineage>
</organism>
<keyword evidence="6" id="KW-1185">Reference proteome</keyword>
<dbReference type="PROSITE" id="PS50086">
    <property type="entry name" value="TBC_RABGAP"/>
    <property type="match status" value="1"/>
</dbReference>
<evidence type="ECO:0000313" key="6">
    <source>
        <dbReference type="Proteomes" id="UP001108240"/>
    </source>
</evidence>
<dbReference type="AlphaFoldDB" id="A0A9J8CFK6"/>
<dbReference type="InterPro" id="IPR004182">
    <property type="entry name" value="GRAM"/>
</dbReference>
<evidence type="ECO:0000259" key="4">
    <source>
        <dbReference type="PROSITE" id="PS50222"/>
    </source>
</evidence>
<dbReference type="Gene3D" id="1.10.238.10">
    <property type="entry name" value="EF-hand"/>
    <property type="match status" value="1"/>
</dbReference>
<dbReference type="GO" id="GO:0005096">
    <property type="term" value="F:GTPase activator activity"/>
    <property type="evidence" value="ECO:0007669"/>
    <property type="project" value="UniProtKB-KW"/>
</dbReference>
<evidence type="ECO:0000313" key="5">
    <source>
        <dbReference type="Ensembl" id="ENSCCRP00000164861.1"/>
    </source>
</evidence>
<dbReference type="GeneTree" id="ENSGT00940000158977"/>
<feature type="domain" description="Rab-GAP TBC" evidence="3">
    <location>
        <begin position="501"/>
        <end position="720"/>
    </location>
</feature>
<sequence>MWITPEEVALKNALKLWVTDRSNDYFLLQHRRGHGDTGGKITGLLVGALDTVLDSNARVAPFRIVLHVPGSQVSWVIASGATVEEVQRHWRWLDQNLLPYMAVFENKEDAASFVLGKVKGLIAEEVLGGQAAREDDPARFREDLARFEQRFGLPQREKLVTHYSCCCWKGRVPRQGSLYLTTNHIAFYSFLLGKEVKLLVPWAEVTRLERVSVGLLTDVIRVHTRRKQRDFSMFLNVDEVMMVMCQLADIALRRLLDSGGLTLDQSLQDSTNITKRVLEEQALRQYVLSLFGLPRAERLQEVMSCSVWTPHARCHTPGTVYTTDGYLCFSSREEGQCTLIIPLTEILSIEKAESTSALPNPVIISVRCKRAFQLIELLHRDELVEKVRHRLRDLHWKQNLISGHDLRKKSSVSSTPYYTFCYDTVQSDDEDSSGSISDKALRHTVHTDLVSTFHPSQSDAQNKTSNTEHVRERLWDEHFTEFGRGVHMFRTDKIRKLVALGIPESLRGELWLNFSDACSSLAAHPSYYTDLLERCRGESSIATEEIERDLHRSLPEHPAFQSETGISALRRVLTAYAFRNPAIGYCQSMNILASVMLLYTKEEEAFWLLVTVCERMLPDYFNRRVIGVCARQPEHLSASLLNDLLLCSATDSENRRKTGAQVDQSVFEELIRERLPELSERVPDLSPLASASLTWFLTLFVSVLPFRSALCVLDCFFYHGIRAIFQISLAVLDANTAELSSCSDDGHALMILTSFLEQLRHEEEAHVCAEDAGSSHRLNITTLITDAHEKFSAVSVKHVEMLRSRQRVQVLQAHEDSTKDNALRLVTPDVSLSPGDLSELYDLFKTEHFISLYWGDGVSSSSASPAPPAAAGGCVERYVVDRAQFKSLYELLTPWSCGTHTDTVAQRAFTLLDQDRDGLVTFSQFTHMLDLLYCEELNEKIRLLYRLHIPPALSEDTEDSSPLKSPVLSSTRPLCVSLPNGERKSYEEQLQQMLQDLSREKQKDEEKPLPLMKQHQFIQFCKTLYSMFQGDPGEAELFQAIGMVTSLVLQIGEARQSGQSQGEEQWSVSFEQVLASLLTEQVLVNFLERPVQLSDRISAAKPRQYQERAGLLMIQHTHPRVP</sequence>
<dbReference type="Ensembl" id="ENSCCRT00000150422.1">
    <property type="protein sequence ID" value="ENSCCRP00000164861.1"/>
    <property type="gene ID" value="ENSCCRG00000078121.1"/>
</dbReference>
<dbReference type="SMART" id="SM00568">
    <property type="entry name" value="GRAM"/>
    <property type="match status" value="2"/>
</dbReference>
<dbReference type="InterPro" id="IPR011992">
    <property type="entry name" value="EF-hand-dom_pair"/>
</dbReference>
<dbReference type="Gene3D" id="1.10.8.270">
    <property type="entry name" value="putative rabgap domain of human tbc1 domain family member 14 like domains"/>
    <property type="match status" value="1"/>
</dbReference>
<dbReference type="InterPro" id="IPR036009">
    <property type="entry name" value="TBC1D8_PH-GRAM1"/>
</dbReference>
<keyword evidence="1" id="KW-0343">GTPase activation</keyword>
<feature type="domain" description="EF-hand" evidence="4">
    <location>
        <begin position="900"/>
        <end position="935"/>
    </location>
</feature>
<dbReference type="PROSITE" id="PS50222">
    <property type="entry name" value="EF_HAND_2"/>
    <property type="match status" value="1"/>
</dbReference>
<reference evidence="5" key="1">
    <citation type="submission" date="2025-08" db="UniProtKB">
        <authorList>
            <consortium name="Ensembl"/>
        </authorList>
    </citation>
    <scope>IDENTIFICATION</scope>
</reference>
<dbReference type="InterPro" id="IPR035969">
    <property type="entry name" value="Rab-GAP_TBC_sf"/>
</dbReference>
<dbReference type="GO" id="GO:0003008">
    <property type="term" value="P:system process"/>
    <property type="evidence" value="ECO:0007669"/>
    <property type="project" value="UniProtKB-ARBA"/>
</dbReference>
<evidence type="ECO:0000259" key="3">
    <source>
        <dbReference type="PROSITE" id="PS50086"/>
    </source>
</evidence>